<name>A0A494Y7L9_9BURK</name>
<proteinExistence type="predicted"/>
<dbReference type="Gene3D" id="3.30.450.20">
    <property type="entry name" value="PAS domain"/>
    <property type="match status" value="2"/>
</dbReference>
<evidence type="ECO:0000256" key="3">
    <source>
        <dbReference type="ARBA" id="ARBA00022692"/>
    </source>
</evidence>
<keyword evidence="10" id="KW-1185">Reference proteome</keyword>
<comment type="caution">
    <text evidence="9">The sequence shown here is derived from an EMBL/GenBank/DDBJ whole genome shotgun (WGS) entry which is preliminary data.</text>
</comment>
<keyword evidence="5 6" id="KW-0472">Membrane</keyword>
<dbReference type="PANTHER" id="PTHR44757">
    <property type="entry name" value="DIGUANYLATE CYCLASE DGCP"/>
    <property type="match status" value="1"/>
</dbReference>
<dbReference type="PROSITE" id="PS50887">
    <property type="entry name" value="GGDEF"/>
    <property type="match status" value="1"/>
</dbReference>
<dbReference type="Gene3D" id="6.10.340.10">
    <property type="match status" value="1"/>
</dbReference>
<feature type="domain" description="GGDEF" evidence="8">
    <location>
        <begin position="526"/>
        <end position="660"/>
    </location>
</feature>
<dbReference type="SMART" id="SM00091">
    <property type="entry name" value="PAS"/>
    <property type="match status" value="1"/>
</dbReference>
<dbReference type="CDD" id="cd01949">
    <property type="entry name" value="GGDEF"/>
    <property type="match status" value="1"/>
</dbReference>
<dbReference type="CDD" id="cd12914">
    <property type="entry name" value="PDC1_DGC_like"/>
    <property type="match status" value="1"/>
</dbReference>
<dbReference type="Proteomes" id="UP000270342">
    <property type="component" value="Unassembled WGS sequence"/>
</dbReference>
<dbReference type="SUPFAM" id="SSF55785">
    <property type="entry name" value="PYP-like sensor domain (PAS domain)"/>
    <property type="match status" value="1"/>
</dbReference>
<dbReference type="InterPro" id="IPR000014">
    <property type="entry name" value="PAS"/>
</dbReference>
<dbReference type="InterPro" id="IPR043128">
    <property type="entry name" value="Rev_trsase/Diguanyl_cyclase"/>
</dbReference>
<accession>A0A494Y7L9</accession>
<evidence type="ECO:0000313" key="9">
    <source>
        <dbReference type="EMBL" id="RKP58691.1"/>
    </source>
</evidence>
<gene>
    <name evidence="9" type="ORF">D7S86_01755</name>
</gene>
<dbReference type="GO" id="GO:0005886">
    <property type="term" value="C:plasma membrane"/>
    <property type="evidence" value="ECO:0007669"/>
    <property type="project" value="UniProtKB-SubCell"/>
</dbReference>
<protein>
    <submittedName>
        <fullName evidence="9">Diguanylate cyclase</fullName>
    </submittedName>
</protein>
<dbReference type="Pfam" id="PF08448">
    <property type="entry name" value="PAS_4"/>
    <property type="match status" value="1"/>
</dbReference>
<evidence type="ECO:0000256" key="4">
    <source>
        <dbReference type="ARBA" id="ARBA00022989"/>
    </source>
</evidence>
<keyword evidence="3 6" id="KW-0812">Transmembrane</keyword>
<keyword evidence="2" id="KW-1003">Cell membrane</keyword>
<dbReference type="PROSITE" id="PS50112">
    <property type="entry name" value="PAS"/>
    <property type="match status" value="1"/>
</dbReference>
<dbReference type="InterPro" id="IPR000160">
    <property type="entry name" value="GGDEF_dom"/>
</dbReference>
<dbReference type="InterPro" id="IPR035965">
    <property type="entry name" value="PAS-like_dom_sf"/>
</dbReference>
<dbReference type="InterPro" id="IPR013656">
    <property type="entry name" value="PAS_4"/>
</dbReference>
<dbReference type="SUPFAM" id="SSF55073">
    <property type="entry name" value="Nucleotide cyclase"/>
    <property type="match status" value="1"/>
</dbReference>
<dbReference type="PANTHER" id="PTHR44757:SF2">
    <property type="entry name" value="BIOFILM ARCHITECTURE MAINTENANCE PROTEIN MBAA"/>
    <property type="match status" value="1"/>
</dbReference>
<feature type="domain" description="PAS" evidence="7">
    <location>
        <begin position="366"/>
        <end position="412"/>
    </location>
</feature>
<dbReference type="EMBL" id="RBZU01000001">
    <property type="protein sequence ID" value="RKP58691.1"/>
    <property type="molecule type" value="Genomic_DNA"/>
</dbReference>
<dbReference type="Pfam" id="PF00990">
    <property type="entry name" value="GGDEF"/>
    <property type="match status" value="1"/>
</dbReference>
<dbReference type="InterPro" id="IPR029787">
    <property type="entry name" value="Nucleotide_cyclase"/>
</dbReference>
<dbReference type="Pfam" id="PF02743">
    <property type="entry name" value="dCache_1"/>
    <property type="match status" value="1"/>
</dbReference>
<sequence length="666" mass="73851">MERWSLKSRVVSMTVAVLAVLMLLLILVARHYSNIGLRHVLQEQQDNQVALVATQLDDKFELRIRILQAVAVQLADSIDSNPDRLLALARRSVALPASFDWLQLLAPDGSRIFDTRTPLARYPSAVDRTYFREIMAGAPHTITGPQLSRTTGRPVVTLSVPVLSADGRVVAVLNGGLDLQNRNFLTELASMRPMPTSAFCLVTLDSPSVYVMHPDTSRILAPARGARESCGEDRARRLWTLGPALAPIISHRGLETIHWELVSNLPPEEAYVPFANARPKVAVVCLVALALGALLVYVMVCRLLVPVQQMHRVVLQSAQDPDAYKALATTRSDEVGDLSRAFASLMEQLAIKTEGLHEAGKLALERKQLIEAIADRIPDLVAYLDRDERYVFANRAYEARFGWSVSAMIGRTVREVWGDALYDAYVAPNMALARLGEPVSFDYVWQSPSGPRTFEVMYKPVRDADACVAGIHVYSRDVTDEREELRRLEQTTLVDHLTELLNRKGFDRRFAEAFERAHETRHETRQPIALLLVDLDDFKDVNDTFGHARGDRLLGLVAARLEGCVSALDAVARIGGDEFAVVLERVVAPHAVDTVALRIVRALLEPYEIDGCVVRCSASVGAAIHDPRDSSSPNELFMRADTALYAAKHAGKGQYTLFDHHRARAV</sequence>
<comment type="subcellular location">
    <subcellularLocation>
        <location evidence="1">Cell membrane</location>
        <topology evidence="1">Multi-pass membrane protein</topology>
    </subcellularLocation>
</comment>
<evidence type="ECO:0000256" key="1">
    <source>
        <dbReference type="ARBA" id="ARBA00004651"/>
    </source>
</evidence>
<evidence type="ECO:0000313" key="10">
    <source>
        <dbReference type="Proteomes" id="UP000270342"/>
    </source>
</evidence>
<keyword evidence="4 6" id="KW-1133">Transmembrane helix</keyword>
<reference evidence="9 10" key="1">
    <citation type="submission" date="2018-10" db="EMBL/GenBank/DDBJ databases">
        <title>Robbsia sp. DHC34, isolated from soil.</title>
        <authorList>
            <person name="Gao Z.-H."/>
            <person name="Qiu L.-H."/>
        </authorList>
    </citation>
    <scope>NUCLEOTIDE SEQUENCE [LARGE SCALE GENOMIC DNA]</scope>
    <source>
        <strain evidence="9 10">DHC34</strain>
    </source>
</reference>
<dbReference type="Gene3D" id="3.30.70.270">
    <property type="match status" value="1"/>
</dbReference>
<dbReference type="OrthoDB" id="8929028at2"/>
<dbReference type="InterPro" id="IPR033479">
    <property type="entry name" value="dCache_1"/>
</dbReference>
<dbReference type="AlphaFoldDB" id="A0A494Y7L9"/>
<evidence type="ECO:0000256" key="6">
    <source>
        <dbReference type="SAM" id="Phobius"/>
    </source>
</evidence>
<dbReference type="RefSeq" id="WP_121082646.1">
    <property type="nucleotide sequence ID" value="NZ_RBZU01000001.1"/>
</dbReference>
<dbReference type="SMART" id="SM00267">
    <property type="entry name" value="GGDEF"/>
    <property type="match status" value="1"/>
</dbReference>
<dbReference type="InterPro" id="IPR052155">
    <property type="entry name" value="Biofilm_reg_signaling"/>
</dbReference>
<evidence type="ECO:0000256" key="2">
    <source>
        <dbReference type="ARBA" id="ARBA00022475"/>
    </source>
</evidence>
<dbReference type="CDD" id="cd00130">
    <property type="entry name" value="PAS"/>
    <property type="match status" value="1"/>
</dbReference>
<feature type="transmembrane region" description="Helical" evidence="6">
    <location>
        <begin position="281"/>
        <end position="305"/>
    </location>
</feature>
<organism evidence="9 10">
    <name type="scientific">Pararobbsia silviterrae</name>
    <dbReference type="NCBI Taxonomy" id="1792498"/>
    <lineage>
        <taxon>Bacteria</taxon>
        <taxon>Pseudomonadati</taxon>
        <taxon>Pseudomonadota</taxon>
        <taxon>Betaproteobacteria</taxon>
        <taxon>Burkholderiales</taxon>
        <taxon>Burkholderiaceae</taxon>
        <taxon>Pararobbsia</taxon>
    </lineage>
</organism>
<dbReference type="NCBIfam" id="TIGR00229">
    <property type="entry name" value="sensory_box"/>
    <property type="match status" value="1"/>
</dbReference>
<evidence type="ECO:0000259" key="7">
    <source>
        <dbReference type="PROSITE" id="PS50112"/>
    </source>
</evidence>
<evidence type="ECO:0000259" key="8">
    <source>
        <dbReference type="PROSITE" id="PS50887"/>
    </source>
</evidence>
<dbReference type="NCBIfam" id="TIGR00254">
    <property type="entry name" value="GGDEF"/>
    <property type="match status" value="1"/>
</dbReference>
<evidence type="ECO:0000256" key="5">
    <source>
        <dbReference type="ARBA" id="ARBA00023136"/>
    </source>
</evidence>